<dbReference type="HOGENOM" id="CLU_2498642_0_0_1"/>
<gene>
    <name evidence="1" type="ORF">PILCRDRAFT_239101</name>
</gene>
<keyword evidence="2" id="KW-1185">Reference proteome</keyword>
<reference evidence="1 2" key="1">
    <citation type="submission" date="2014-04" db="EMBL/GenBank/DDBJ databases">
        <authorList>
            <consortium name="DOE Joint Genome Institute"/>
            <person name="Kuo A."/>
            <person name="Tarkka M."/>
            <person name="Buscot F."/>
            <person name="Kohler A."/>
            <person name="Nagy L.G."/>
            <person name="Floudas D."/>
            <person name="Copeland A."/>
            <person name="Barry K.W."/>
            <person name="Cichocki N."/>
            <person name="Veneault-Fourrey C."/>
            <person name="LaButti K."/>
            <person name="Lindquist E.A."/>
            <person name="Lipzen A."/>
            <person name="Lundell T."/>
            <person name="Morin E."/>
            <person name="Murat C."/>
            <person name="Sun H."/>
            <person name="Tunlid A."/>
            <person name="Henrissat B."/>
            <person name="Grigoriev I.V."/>
            <person name="Hibbett D.S."/>
            <person name="Martin F."/>
            <person name="Nordberg H.P."/>
            <person name="Cantor M.N."/>
            <person name="Hua S.X."/>
        </authorList>
    </citation>
    <scope>NUCLEOTIDE SEQUENCE [LARGE SCALE GENOMIC DNA]</scope>
    <source>
        <strain evidence="1 2">F 1598</strain>
    </source>
</reference>
<accession>A0A0C3FX31</accession>
<name>A0A0C3FX31_PILCF</name>
<dbReference type="EMBL" id="KN832976">
    <property type="protein sequence ID" value="KIM88790.1"/>
    <property type="molecule type" value="Genomic_DNA"/>
</dbReference>
<evidence type="ECO:0000313" key="1">
    <source>
        <dbReference type="EMBL" id="KIM88790.1"/>
    </source>
</evidence>
<dbReference type="Proteomes" id="UP000054166">
    <property type="component" value="Unassembled WGS sequence"/>
</dbReference>
<sequence length="86" mass="10187">MTHLRRCKYVLVKSFSVPVFKMLVPLAWQGPIYVWELLNPRRDSIKKPEMTMEYIHHPTEYEFGGLIHQPRFPHALALDNGHKICE</sequence>
<evidence type="ECO:0000313" key="2">
    <source>
        <dbReference type="Proteomes" id="UP000054166"/>
    </source>
</evidence>
<organism evidence="1 2">
    <name type="scientific">Piloderma croceum (strain F 1598)</name>
    <dbReference type="NCBI Taxonomy" id="765440"/>
    <lineage>
        <taxon>Eukaryota</taxon>
        <taxon>Fungi</taxon>
        <taxon>Dikarya</taxon>
        <taxon>Basidiomycota</taxon>
        <taxon>Agaricomycotina</taxon>
        <taxon>Agaricomycetes</taxon>
        <taxon>Agaricomycetidae</taxon>
        <taxon>Atheliales</taxon>
        <taxon>Atheliaceae</taxon>
        <taxon>Piloderma</taxon>
    </lineage>
</organism>
<protein>
    <submittedName>
        <fullName evidence="1">Uncharacterized protein</fullName>
    </submittedName>
</protein>
<dbReference type="AlphaFoldDB" id="A0A0C3FX31"/>
<dbReference type="InParanoid" id="A0A0C3FX31"/>
<reference evidence="2" key="2">
    <citation type="submission" date="2015-01" db="EMBL/GenBank/DDBJ databases">
        <title>Evolutionary Origins and Diversification of the Mycorrhizal Mutualists.</title>
        <authorList>
            <consortium name="DOE Joint Genome Institute"/>
            <consortium name="Mycorrhizal Genomics Consortium"/>
            <person name="Kohler A."/>
            <person name="Kuo A."/>
            <person name="Nagy L.G."/>
            <person name="Floudas D."/>
            <person name="Copeland A."/>
            <person name="Barry K.W."/>
            <person name="Cichocki N."/>
            <person name="Veneault-Fourrey C."/>
            <person name="LaButti K."/>
            <person name="Lindquist E.A."/>
            <person name="Lipzen A."/>
            <person name="Lundell T."/>
            <person name="Morin E."/>
            <person name="Murat C."/>
            <person name="Riley R."/>
            <person name="Ohm R."/>
            <person name="Sun H."/>
            <person name="Tunlid A."/>
            <person name="Henrissat B."/>
            <person name="Grigoriev I.V."/>
            <person name="Hibbett D.S."/>
            <person name="Martin F."/>
        </authorList>
    </citation>
    <scope>NUCLEOTIDE SEQUENCE [LARGE SCALE GENOMIC DNA]</scope>
    <source>
        <strain evidence="2">F 1598</strain>
    </source>
</reference>
<proteinExistence type="predicted"/>